<dbReference type="GO" id="GO:0048487">
    <property type="term" value="F:beta-tubulin binding"/>
    <property type="evidence" value="ECO:0007669"/>
    <property type="project" value="TreeGrafter"/>
</dbReference>
<dbReference type="Pfam" id="PF12366">
    <property type="entry name" value="Casc1_C"/>
    <property type="match status" value="1"/>
</dbReference>
<protein>
    <recommendedName>
        <fullName evidence="2">Dynein axonemal intermediate chain 7</fullName>
    </recommendedName>
</protein>
<feature type="compositionally biased region" description="Low complexity" evidence="3">
    <location>
        <begin position="1"/>
        <end position="10"/>
    </location>
</feature>
<proteinExistence type="inferred from homology"/>
<sequence>SSKATSAASKTKVKSSKAERLRVQREEEEKRLREEEEARFLAEQAEAEQREKERLEQEERERLEAKQLQGRTEELEEYQMLVEDRLRAADKWKAELRAQKKWDRYMLCDGSPDPTVTQEINTFLSLWAEEMNEDFQSVLQKSSLVLSLIEELETLLCETPAEELPEKDVTSYKQTILQLQQILPQKLNEATEHLLKNAKVLSDIETGNMQKVINSNHITSCIWANLNKNPRFKGYDFSDEAIGFELPKPLAMSNIAVRIIRTDYDHLSWQSQTFSPHVKEMGDLSAGDAVDQEDGAQETAPVEEAVEITAEDITVDQQETKSEGRKGEVDALDDDIVDLRQFSCLGGVYYLDVLSLPPQCKQVNGWCLLQLVDGGLQNHPYPQESFQMSLGMSLQEKELDSLISPPVGVYFRVSNHVVFFEEPEVARWDPTSRNWSMDVITQKKYNPEQREISFKMDSFYTFALFQDSHLNMPYQYWELNPKAGDEVALTIVCAFTELLVEMKGDRCRLSSVSNTDCDLSWLTGKWMTPLHLKSAMKSAGLNVFPAEDSGNYVSVNKKSEQVEITAYKEIALLSSSFAFGWSKWNHSCGFENVVIKVKEQKNLQPAASWALYMLSPTRSRRLKISESSGDFSDDLYDRSEFHSTLYHMVKDYSSPETMEMVKDCHHLFVDCVYQILNMTKVLTFS</sequence>
<evidence type="ECO:0000259" key="5">
    <source>
        <dbReference type="Pfam" id="PF15927"/>
    </source>
</evidence>
<dbReference type="EMBL" id="JAACNH010000006">
    <property type="protein sequence ID" value="KAG8438553.1"/>
    <property type="molecule type" value="Genomic_DNA"/>
</dbReference>
<dbReference type="OrthoDB" id="297923at2759"/>
<dbReference type="AlphaFoldDB" id="A0A8T2J447"/>
<accession>A0A8T2J447</accession>
<organism evidence="6 7">
    <name type="scientific">Hymenochirus boettgeri</name>
    <name type="common">Congo dwarf clawed frog</name>
    <dbReference type="NCBI Taxonomy" id="247094"/>
    <lineage>
        <taxon>Eukaryota</taxon>
        <taxon>Metazoa</taxon>
        <taxon>Chordata</taxon>
        <taxon>Craniata</taxon>
        <taxon>Vertebrata</taxon>
        <taxon>Euteleostomi</taxon>
        <taxon>Amphibia</taxon>
        <taxon>Batrachia</taxon>
        <taxon>Anura</taxon>
        <taxon>Pipoidea</taxon>
        <taxon>Pipidae</taxon>
        <taxon>Pipinae</taxon>
        <taxon>Hymenochirus</taxon>
    </lineage>
</organism>
<reference evidence="6" key="1">
    <citation type="thesis" date="2020" institute="ProQuest LLC" country="789 East Eisenhower Parkway, Ann Arbor, MI, USA">
        <title>Comparative Genomics and Chromosome Evolution.</title>
        <authorList>
            <person name="Mudd A.B."/>
        </authorList>
    </citation>
    <scope>NUCLEOTIDE SEQUENCE</scope>
    <source>
        <strain evidence="6">Female2</strain>
        <tissue evidence="6">Blood</tissue>
    </source>
</reference>
<feature type="domain" description="IC97/Casc1 N-terminal" evidence="5">
    <location>
        <begin position="30"/>
        <end position="231"/>
    </location>
</feature>
<dbReference type="GO" id="GO:0008017">
    <property type="term" value="F:microtubule binding"/>
    <property type="evidence" value="ECO:0007669"/>
    <property type="project" value="TreeGrafter"/>
</dbReference>
<evidence type="ECO:0000259" key="4">
    <source>
        <dbReference type="Pfam" id="PF12366"/>
    </source>
</evidence>
<comment type="caution">
    <text evidence="6">The sequence shown here is derived from an EMBL/GenBank/DDBJ whole genome shotgun (WGS) entry which is preliminary data.</text>
</comment>
<comment type="similarity">
    <text evidence="1">Belongs to the DNAI7 family.</text>
</comment>
<dbReference type="PRINTS" id="PR02043">
    <property type="entry name" value="CANCERSCCP1"/>
</dbReference>
<dbReference type="InterPro" id="IPR022110">
    <property type="entry name" value="CASC1_C"/>
</dbReference>
<dbReference type="Proteomes" id="UP000812440">
    <property type="component" value="Chromosome 3"/>
</dbReference>
<evidence type="ECO:0000256" key="1">
    <source>
        <dbReference type="ARBA" id="ARBA00024332"/>
    </source>
</evidence>
<evidence type="ECO:0000313" key="7">
    <source>
        <dbReference type="Proteomes" id="UP000812440"/>
    </source>
</evidence>
<feature type="domain" description="CASC1 C-terminal" evidence="4">
    <location>
        <begin position="434"/>
        <end position="630"/>
    </location>
</feature>
<evidence type="ECO:0000256" key="2">
    <source>
        <dbReference type="ARBA" id="ARBA00024414"/>
    </source>
</evidence>
<feature type="compositionally biased region" description="Basic and acidic residues" evidence="3">
    <location>
        <begin position="16"/>
        <end position="40"/>
    </location>
</feature>
<dbReference type="InterPro" id="IPR031826">
    <property type="entry name" value="IC97/Casc1_N"/>
</dbReference>
<dbReference type="PANTHER" id="PTHR20929">
    <property type="entry name" value="LUNG ADENOMA SUSCEPTIBILITY 1-RELATED"/>
    <property type="match status" value="1"/>
</dbReference>
<name>A0A8T2J447_9PIPI</name>
<feature type="non-terminal residue" evidence="6">
    <location>
        <position position="685"/>
    </location>
</feature>
<dbReference type="PANTHER" id="PTHR20929:SF11">
    <property type="entry name" value="DYNEIN AXONEMAL INTERMEDIATE CHAIN 7"/>
    <property type="match status" value="1"/>
</dbReference>
<dbReference type="Pfam" id="PF15927">
    <property type="entry name" value="Casc1_N"/>
    <property type="match status" value="1"/>
</dbReference>
<evidence type="ECO:0000313" key="6">
    <source>
        <dbReference type="EMBL" id="KAG8438553.1"/>
    </source>
</evidence>
<keyword evidence="7" id="KW-1185">Reference proteome</keyword>
<feature type="region of interest" description="Disordered" evidence="3">
    <location>
        <begin position="1"/>
        <end position="63"/>
    </location>
</feature>
<feature type="compositionally biased region" description="Basic and acidic residues" evidence="3">
    <location>
        <begin position="47"/>
        <end position="63"/>
    </location>
</feature>
<gene>
    <name evidence="6" type="ORF">GDO86_004934</name>
</gene>
<dbReference type="InterPro" id="IPR023247">
    <property type="entry name" value="IC97/Dnai7-like"/>
</dbReference>
<evidence type="ECO:0000256" key="3">
    <source>
        <dbReference type="SAM" id="MobiDB-lite"/>
    </source>
</evidence>
<dbReference type="GO" id="GO:0005930">
    <property type="term" value="C:axoneme"/>
    <property type="evidence" value="ECO:0007669"/>
    <property type="project" value="TreeGrafter"/>
</dbReference>